<dbReference type="PROSITE" id="PS51640">
    <property type="entry name" value="MRG"/>
    <property type="match status" value="1"/>
</dbReference>
<gene>
    <name evidence="1" type="ORF">K7X08_022424</name>
</gene>
<dbReference type="Proteomes" id="UP001152561">
    <property type="component" value="Unassembled WGS sequence"/>
</dbReference>
<sequence length="180" mass="19904">MLQTVCQSKLCTKSYDLFTEDWRSSPRGSHHGESPEVSIDIQSGAIRSFSQFQGVYKAIRSSNVSKTSFPHDVEAPIMYARFKAAENELKPVNKATNSTVSSAFPCSNMVDKSTFVVSELISVMEARAALVEEGGISVLVEIKEDKDAPPPEKLVNIQIPPQLKKQLIDDCEFVNHLGKK</sequence>
<dbReference type="AlphaFoldDB" id="A0A9Q1RKC4"/>
<reference evidence="2" key="1">
    <citation type="journal article" date="2023" name="Proc. Natl. Acad. Sci. U.S.A.">
        <title>Genomic and structural basis for evolution of tropane alkaloid biosynthesis.</title>
        <authorList>
            <person name="Wanga Y.-J."/>
            <person name="Taina T."/>
            <person name="Yua J.-Y."/>
            <person name="Lia J."/>
            <person name="Xua B."/>
            <person name="Chenc J."/>
            <person name="D'Auriad J.C."/>
            <person name="Huanga J.-P."/>
            <person name="Huanga S.-X."/>
        </authorList>
    </citation>
    <scope>NUCLEOTIDE SEQUENCE [LARGE SCALE GENOMIC DNA]</scope>
    <source>
        <strain evidence="2">cv. KIB-2019</strain>
    </source>
</reference>
<dbReference type="OrthoDB" id="124855at2759"/>
<name>A0A9Q1RKC4_9SOLA</name>
<evidence type="ECO:0000313" key="2">
    <source>
        <dbReference type="Proteomes" id="UP001152561"/>
    </source>
</evidence>
<keyword evidence="2" id="KW-1185">Reference proteome</keyword>
<organism evidence="1 2">
    <name type="scientific">Anisodus acutangulus</name>
    <dbReference type="NCBI Taxonomy" id="402998"/>
    <lineage>
        <taxon>Eukaryota</taxon>
        <taxon>Viridiplantae</taxon>
        <taxon>Streptophyta</taxon>
        <taxon>Embryophyta</taxon>
        <taxon>Tracheophyta</taxon>
        <taxon>Spermatophyta</taxon>
        <taxon>Magnoliopsida</taxon>
        <taxon>eudicotyledons</taxon>
        <taxon>Gunneridae</taxon>
        <taxon>Pentapetalae</taxon>
        <taxon>asterids</taxon>
        <taxon>lamiids</taxon>
        <taxon>Solanales</taxon>
        <taxon>Solanaceae</taxon>
        <taxon>Solanoideae</taxon>
        <taxon>Hyoscyameae</taxon>
        <taxon>Anisodus</taxon>
    </lineage>
</organism>
<evidence type="ECO:0000313" key="1">
    <source>
        <dbReference type="EMBL" id="KAJ8560564.1"/>
    </source>
</evidence>
<proteinExistence type="predicted"/>
<accession>A0A9Q1RKC4</accession>
<protein>
    <submittedName>
        <fullName evidence="1">Uncharacterized protein</fullName>
    </submittedName>
</protein>
<dbReference type="EMBL" id="JAJAGQ010000006">
    <property type="protein sequence ID" value="KAJ8560564.1"/>
    <property type="molecule type" value="Genomic_DNA"/>
</dbReference>
<comment type="caution">
    <text evidence="1">The sequence shown here is derived from an EMBL/GenBank/DDBJ whole genome shotgun (WGS) entry which is preliminary data.</text>
</comment>